<evidence type="ECO:0000313" key="1">
    <source>
        <dbReference type="EMBL" id="CUH42133.1"/>
    </source>
</evidence>
<dbReference type="EMBL" id="CYPS01000011">
    <property type="protein sequence ID" value="CUH42133.1"/>
    <property type="molecule type" value="Genomic_DNA"/>
</dbReference>
<gene>
    <name evidence="1" type="ORF">RUM4293_01019</name>
</gene>
<dbReference type="Proteomes" id="UP000050786">
    <property type="component" value="Unassembled WGS sequence"/>
</dbReference>
<evidence type="ECO:0008006" key="3">
    <source>
        <dbReference type="Google" id="ProtNLM"/>
    </source>
</evidence>
<organism evidence="1 2">
    <name type="scientific">Ruegeria atlantica</name>
    <dbReference type="NCBI Taxonomy" id="81569"/>
    <lineage>
        <taxon>Bacteria</taxon>
        <taxon>Pseudomonadati</taxon>
        <taxon>Pseudomonadota</taxon>
        <taxon>Alphaproteobacteria</taxon>
        <taxon>Rhodobacterales</taxon>
        <taxon>Roseobacteraceae</taxon>
        <taxon>Ruegeria</taxon>
    </lineage>
</organism>
<sequence>MSVPTPARAWYGTAPAFVMRYADDKLASERHMGVLKDAFGDHLETVEFDGNDHSLLTLDFHQPAYQRVQDYFRALCPGRIAYNPSPSLTHSLLQALTRIC</sequence>
<evidence type="ECO:0000313" key="2">
    <source>
        <dbReference type="Proteomes" id="UP000050786"/>
    </source>
</evidence>
<dbReference type="AlphaFoldDB" id="A0A0P1E4D8"/>
<protein>
    <recommendedName>
        <fullName evidence="3">Alpha/beta hydrolase family protein</fullName>
    </recommendedName>
</protein>
<keyword evidence="2" id="KW-1185">Reference proteome</keyword>
<reference evidence="2" key="1">
    <citation type="submission" date="2015-09" db="EMBL/GenBank/DDBJ databases">
        <authorList>
            <person name="Rodrigo-Torres L."/>
            <person name="Arahal D.R."/>
        </authorList>
    </citation>
    <scope>NUCLEOTIDE SEQUENCE [LARGE SCALE GENOMIC DNA]</scope>
    <source>
        <strain evidence="2">CECT 4293</strain>
    </source>
</reference>
<proteinExistence type="predicted"/>
<accession>A0A0P1E4D8</accession>
<name>A0A0P1E4D8_9RHOB</name>